<dbReference type="EMBL" id="MH536811">
    <property type="protein sequence ID" value="AXG66295.1"/>
    <property type="molecule type" value="Genomic_DNA"/>
</dbReference>
<protein>
    <recommendedName>
        <fullName evidence="3">KH domain-containing protein</fullName>
    </recommendedName>
</protein>
<evidence type="ECO:0000313" key="2">
    <source>
        <dbReference type="Proteomes" id="UP000259354"/>
    </source>
</evidence>
<sequence length="74" mass="8063">MIVRISTTQKRASLVDVQACLYGVESEILEAVDPADIKIELMGDPEKIAYVVGRTGSRIVSVLDKVKRTDTATV</sequence>
<organism evidence="1 2">
    <name type="scientific">Streptomyces phage Annadreamy</name>
    <dbReference type="NCBI Taxonomy" id="2250335"/>
    <lineage>
        <taxon>Viruses</taxon>
        <taxon>Duplodnaviria</taxon>
        <taxon>Heunggongvirae</taxon>
        <taxon>Uroviricota</taxon>
        <taxon>Caudoviricetes</taxon>
        <taxon>Stanwilliamsviridae</taxon>
        <taxon>Loccivirinae</taxon>
        <taxon>Annadreamyvirus</taxon>
        <taxon>Annadreamyvirus annadreamy</taxon>
    </lineage>
</organism>
<accession>A0A345GTM3</accession>
<dbReference type="Proteomes" id="UP000259354">
    <property type="component" value="Segment"/>
</dbReference>
<evidence type="ECO:0008006" key="3">
    <source>
        <dbReference type="Google" id="ProtNLM"/>
    </source>
</evidence>
<keyword evidence="2" id="KW-1185">Reference proteome</keyword>
<dbReference type="RefSeq" id="YP_009839144.1">
    <property type="nucleotide sequence ID" value="NC_048719.1"/>
</dbReference>
<gene>
    <name evidence="1" type="primary">210</name>
    <name evidence="1" type="ORF">SEA_ANNADREAMY_210</name>
</gene>
<dbReference type="KEGG" id="vg:55609352"/>
<reference evidence="1 2" key="1">
    <citation type="submission" date="2018-06" db="EMBL/GenBank/DDBJ databases">
        <authorList>
            <person name="Moussa A."/>
            <person name="Couoh J.M."/>
            <person name="Harbem L."/>
            <person name="Okocha J.C."/>
            <person name="Taylor D."/>
            <person name="Teutsch A.B."/>
            <person name="Smith B.R."/>
            <person name="Suri N."/>
            <person name="Layton S.R."/>
            <person name="Kim T."/>
            <person name="Hughes L.E."/>
            <person name="Garlena R.A."/>
            <person name="Russell D.A."/>
            <person name="Pope W.H."/>
            <person name="Jacobs-Sera D."/>
            <person name="Hatfull G.F."/>
        </authorList>
    </citation>
    <scope>NUCLEOTIDE SEQUENCE [LARGE SCALE GENOMIC DNA]</scope>
</reference>
<dbReference type="GeneID" id="55609352"/>
<evidence type="ECO:0000313" key="1">
    <source>
        <dbReference type="EMBL" id="AXG66295.1"/>
    </source>
</evidence>
<proteinExistence type="predicted"/>
<name>A0A345GTM3_9CAUD</name>